<organism evidence="6 7">
    <name type="scientific">Aphanocapsa feldmannii 277cV</name>
    <dbReference type="NCBI Taxonomy" id="2507553"/>
    <lineage>
        <taxon>Bacteria</taxon>
        <taxon>Bacillati</taxon>
        <taxon>Cyanobacteriota</taxon>
        <taxon>Cyanophyceae</taxon>
        <taxon>Oscillatoriophycideae</taxon>
        <taxon>Chroococcales</taxon>
        <taxon>Microcystaceae</taxon>
        <taxon>Aphanocapsa</taxon>
    </lineage>
</organism>
<keyword evidence="3" id="KW-0057">Aromatic amino acid biosynthesis</keyword>
<name>A0A524RM44_9CHRO</name>
<keyword evidence="2 6" id="KW-0808">Transferase</keyword>
<dbReference type="Gene3D" id="1.20.970.10">
    <property type="entry name" value="Transferase, Pyrimidine Nucleoside Phosphorylase, Chain C"/>
    <property type="match status" value="1"/>
</dbReference>
<dbReference type="NCBIfam" id="NF005635">
    <property type="entry name" value="PRK07394.1"/>
    <property type="match status" value="1"/>
</dbReference>
<evidence type="ECO:0000313" key="6">
    <source>
        <dbReference type="EMBL" id="TGG91228.1"/>
    </source>
</evidence>
<evidence type="ECO:0000256" key="2">
    <source>
        <dbReference type="ARBA" id="ARBA00022679"/>
    </source>
</evidence>
<gene>
    <name evidence="6" type="ORF">ERJ67_08230</name>
</gene>
<accession>A0A524RM44</accession>
<proteinExistence type="predicted"/>
<dbReference type="GO" id="GO:0000162">
    <property type="term" value="P:L-tryptophan biosynthetic process"/>
    <property type="evidence" value="ECO:0007669"/>
    <property type="project" value="InterPro"/>
</dbReference>
<dbReference type="GO" id="GO:0004048">
    <property type="term" value="F:anthranilate phosphoribosyltransferase activity"/>
    <property type="evidence" value="ECO:0007669"/>
    <property type="project" value="InterPro"/>
</dbReference>
<dbReference type="SUPFAM" id="SSF47648">
    <property type="entry name" value="Nucleoside phosphorylase/phosphoribosyltransferase N-terminal domain"/>
    <property type="match status" value="1"/>
</dbReference>
<keyword evidence="3" id="KW-0028">Amino-acid biosynthesis</keyword>
<dbReference type="SUPFAM" id="SSF52418">
    <property type="entry name" value="Nucleoside phosphorylase/phosphoribosyltransferase catalytic domain"/>
    <property type="match status" value="1"/>
</dbReference>
<evidence type="ECO:0000313" key="7">
    <source>
        <dbReference type="Proteomes" id="UP000317990"/>
    </source>
</evidence>
<dbReference type="Pfam" id="PF02885">
    <property type="entry name" value="Glycos_trans_3N"/>
    <property type="match status" value="1"/>
</dbReference>
<protein>
    <submittedName>
        <fullName evidence="6">Anthranilate phosphoribosyltransferase</fullName>
    </submittedName>
</protein>
<evidence type="ECO:0000256" key="3">
    <source>
        <dbReference type="ARBA" id="ARBA00023141"/>
    </source>
</evidence>
<dbReference type="Pfam" id="PF00591">
    <property type="entry name" value="Glycos_transf_3"/>
    <property type="match status" value="1"/>
</dbReference>
<dbReference type="InterPro" id="IPR000312">
    <property type="entry name" value="Glycosyl_Trfase_fam3"/>
</dbReference>
<dbReference type="Proteomes" id="UP000317990">
    <property type="component" value="Unassembled WGS sequence"/>
</dbReference>
<evidence type="ECO:0000259" key="4">
    <source>
        <dbReference type="Pfam" id="PF00591"/>
    </source>
</evidence>
<reference evidence="6 7" key="1">
    <citation type="journal article" date="2019" name="mSystems">
        <title>Life at home and on the roam: Genomic adaptions reflect the dual lifestyle of an intracellular, facultative symbiont.</title>
        <authorList>
            <person name="Burgsdorf I."/>
        </authorList>
    </citation>
    <scope>NUCLEOTIDE SEQUENCE [LARGE SCALE GENOMIC DNA]</scope>
    <source>
        <strain evidence="6">277cV</strain>
    </source>
</reference>
<feature type="domain" description="Glycosyl transferase family 3 N-terminal" evidence="5">
    <location>
        <begin position="38"/>
        <end position="103"/>
    </location>
</feature>
<dbReference type="EMBL" id="SRMO01000080">
    <property type="protein sequence ID" value="TGG91228.1"/>
    <property type="molecule type" value="Genomic_DNA"/>
</dbReference>
<dbReference type="Gene3D" id="3.40.1030.10">
    <property type="entry name" value="Nucleoside phosphorylase/phosphoribosyltransferase catalytic domain"/>
    <property type="match status" value="1"/>
</dbReference>
<dbReference type="InterPro" id="IPR005940">
    <property type="entry name" value="Anthranilate_Pribosyl_Tfrase"/>
</dbReference>
<sequence>MRAGALRKCGGGDRPLQPVQLSSEFQQDALGGKARFKQHLRKVGSGEHTSKGLSRDEARDALALMLTGQASPAQIGAFLIAHRIRRPEPQELAGMLDYYREQGPAISSLKPAICFGMPYDGRTRTAAVFPLTALVLASADIPVVLQGGARMPIKYGITPLELFGLLGIRLEGQSLAQLQASLDQHQLALAHQPDHFPAADNLTSYREELGKRPPIASLELLWTPHRGEHVLVSGFVHPPTESRCWKALGLAGETNIVTIKGLEGSTDIPTSRAGISSHVRNGSPERVILHPRDHGCFGSDVIWSGEEAWQVMAEASLRGMGDLARAVVWNAGCYLWFLDPAQELGNCLLRVKDLLRSGAVLAKREQLRSWSANIGTPTPALPDACLSAG</sequence>
<evidence type="ECO:0000259" key="5">
    <source>
        <dbReference type="Pfam" id="PF02885"/>
    </source>
</evidence>
<dbReference type="PANTHER" id="PTHR43285:SF3">
    <property type="entry name" value="SLL1634 PROTEIN"/>
    <property type="match status" value="1"/>
</dbReference>
<comment type="caution">
    <text evidence="6">The sequence shown here is derived from an EMBL/GenBank/DDBJ whole genome shotgun (WGS) entry which is preliminary data.</text>
</comment>
<feature type="domain" description="Glycosyl transferase family 3" evidence="4">
    <location>
        <begin position="131"/>
        <end position="359"/>
    </location>
</feature>
<dbReference type="AlphaFoldDB" id="A0A524RM44"/>
<dbReference type="GO" id="GO:0005829">
    <property type="term" value="C:cytosol"/>
    <property type="evidence" value="ECO:0007669"/>
    <property type="project" value="TreeGrafter"/>
</dbReference>
<keyword evidence="1 6" id="KW-0328">Glycosyltransferase</keyword>
<dbReference type="PANTHER" id="PTHR43285">
    <property type="entry name" value="ANTHRANILATE PHOSPHORIBOSYLTRANSFERASE"/>
    <property type="match status" value="1"/>
</dbReference>
<dbReference type="InterPro" id="IPR017459">
    <property type="entry name" value="Glycosyl_Trfase_fam3_N_dom"/>
</dbReference>
<evidence type="ECO:0000256" key="1">
    <source>
        <dbReference type="ARBA" id="ARBA00022676"/>
    </source>
</evidence>
<dbReference type="InterPro" id="IPR036320">
    <property type="entry name" value="Glycosyl_Trfase_fam3_N_dom_sf"/>
</dbReference>
<dbReference type="InterPro" id="IPR035902">
    <property type="entry name" value="Nuc_phospho_transferase"/>
</dbReference>